<organism evidence="2 3">
    <name type="scientific">Stentor coeruleus</name>
    <dbReference type="NCBI Taxonomy" id="5963"/>
    <lineage>
        <taxon>Eukaryota</taxon>
        <taxon>Sar</taxon>
        <taxon>Alveolata</taxon>
        <taxon>Ciliophora</taxon>
        <taxon>Postciliodesmatophora</taxon>
        <taxon>Heterotrichea</taxon>
        <taxon>Heterotrichida</taxon>
        <taxon>Stentoridae</taxon>
        <taxon>Stentor</taxon>
    </lineage>
</organism>
<comment type="similarity">
    <text evidence="1">Belongs to the CFAP97 family.</text>
</comment>
<dbReference type="EMBL" id="MPUH01000318">
    <property type="protein sequence ID" value="OMJ83040.1"/>
    <property type="molecule type" value="Genomic_DNA"/>
</dbReference>
<dbReference type="InterPro" id="IPR029488">
    <property type="entry name" value="Hmw/CFAP97"/>
</dbReference>
<evidence type="ECO:0000313" key="3">
    <source>
        <dbReference type="Proteomes" id="UP000187209"/>
    </source>
</evidence>
<comment type="caution">
    <text evidence="2">The sequence shown here is derived from an EMBL/GenBank/DDBJ whole genome shotgun (WGS) entry which is preliminary data.</text>
</comment>
<dbReference type="Proteomes" id="UP000187209">
    <property type="component" value="Unassembled WGS sequence"/>
</dbReference>
<evidence type="ECO:0000313" key="2">
    <source>
        <dbReference type="EMBL" id="OMJ83040.1"/>
    </source>
</evidence>
<sequence>MKSQYSNVNPGLLRYQKYAMTLHQAKLKMIQDRQTIGFSNTPTPSYHHSRKYIDEEKKQEISKENKILFKKLLSIADQTSGIPTPKPIEKKPKHLRSSSEITRKYKERKIAFENEQLAKKLIDIKPFIMKKTLDLKFLEYKKLRKMLSKINVAGSKKCSELPRLSFQQNLNVE</sequence>
<keyword evidence="3" id="KW-1185">Reference proteome</keyword>
<name>A0A1R2C238_9CILI</name>
<dbReference type="AlphaFoldDB" id="A0A1R2C238"/>
<dbReference type="Pfam" id="PF13879">
    <property type="entry name" value="Hmw_CFAP97"/>
    <property type="match status" value="1"/>
</dbReference>
<protein>
    <submittedName>
        <fullName evidence="2">Uncharacterized protein</fullName>
    </submittedName>
</protein>
<proteinExistence type="inferred from homology"/>
<evidence type="ECO:0000256" key="1">
    <source>
        <dbReference type="ARBA" id="ARBA00008315"/>
    </source>
</evidence>
<dbReference type="InterPro" id="IPR038791">
    <property type="entry name" value="Cfap97/Hemingway"/>
</dbReference>
<gene>
    <name evidence="2" type="ORF">SteCoe_16135</name>
</gene>
<accession>A0A1R2C238</accession>
<dbReference type="PANTHER" id="PTHR23035">
    <property type="entry name" value="CILIA- AND FLAGELLA-ASSOCIATED PROTEIN 97-RELATED"/>
    <property type="match status" value="1"/>
</dbReference>
<reference evidence="2 3" key="1">
    <citation type="submission" date="2016-11" db="EMBL/GenBank/DDBJ databases">
        <title>The macronuclear genome of Stentor coeruleus: a giant cell with tiny introns.</title>
        <authorList>
            <person name="Slabodnick M."/>
            <person name="Ruby J.G."/>
            <person name="Reiff S.B."/>
            <person name="Swart E.C."/>
            <person name="Gosai S."/>
            <person name="Prabakaran S."/>
            <person name="Witkowska E."/>
            <person name="Larue G.E."/>
            <person name="Fisher S."/>
            <person name="Freeman R.M."/>
            <person name="Gunawardena J."/>
            <person name="Chu W."/>
            <person name="Stover N.A."/>
            <person name="Gregory B.D."/>
            <person name="Nowacki M."/>
            <person name="Derisi J."/>
            <person name="Roy S.W."/>
            <person name="Marshall W.F."/>
            <person name="Sood P."/>
        </authorList>
    </citation>
    <scope>NUCLEOTIDE SEQUENCE [LARGE SCALE GENOMIC DNA]</scope>
    <source>
        <strain evidence="2">WM001</strain>
    </source>
</reference>
<dbReference type="PANTHER" id="PTHR23035:SF2">
    <property type="entry name" value="KIAA1430 HOMOLOGUE"/>
    <property type="match status" value="1"/>
</dbReference>